<organism evidence="1 2">
    <name type="scientific">Candidatus Methanomarinus sp</name>
    <dbReference type="NCBI Taxonomy" id="3386244"/>
    <lineage>
        <taxon>Archaea</taxon>
        <taxon>Methanobacteriati</taxon>
        <taxon>Methanobacteriota</taxon>
        <taxon>Stenosarchaea group</taxon>
        <taxon>Methanomicrobia</taxon>
        <taxon>Methanosarcinales</taxon>
        <taxon>ANME-2 cluster</taxon>
        <taxon>Candidatus Methanocomedenaceae</taxon>
        <taxon>Candidatus Methanomarinus</taxon>
    </lineage>
</organism>
<proteinExistence type="predicted"/>
<evidence type="ECO:0000313" key="1">
    <source>
        <dbReference type="EMBL" id="TKY91448.1"/>
    </source>
</evidence>
<name>A0AC61S9Y1_9EURY</name>
<gene>
    <name evidence="1" type="ORF">C5S46_05755</name>
</gene>
<evidence type="ECO:0000313" key="2">
    <source>
        <dbReference type="Proteomes" id="UP000315423"/>
    </source>
</evidence>
<comment type="caution">
    <text evidence="1">The sequence shown here is derived from an EMBL/GenBank/DDBJ whole genome shotgun (WGS) entry which is preliminary data.</text>
</comment>
<dbReference type="EMBL" id="QYBA01000193">
    <property type="protein sequence ID" value="TKY91448.1"/>
    <property type="molecule type" value="Genomic_DNA"/>
</dbReference>
<dbReference type="Proteomes" id="UP000315423">
    <property type="component" value="Unassembled WGS sequence"/>
</dbReference>
<reference evidence="1" key="1">
    <citation type="submission" date="2018-09" db="EMBL/GenBank/DDBJ databases">
        <title>A genomic encyclopedia of anaerobic methanotrophic archaea.</title>
        <authorList>
            <person name="Skennerton C.T."/>
            <person name="Chadwick G.L."/>
            <person name="Laso-Perez R."/>
            <person name="Leu A.O."/>
            <person name="Speth D.R."/>
            <person name="Yu H."/>
            <person name="Morgan-Lang C."/>
            <person name="Hatzenpichler R."/>
            <person name="Goudeau D."/>
            <person name="Malmstrom R."/>
            <person name="Woyke T."/>
            <person name="Hallam S."/>
            <person name="Tyson G.W."/>
            <person name="Wegener G."/>
            <person name="Boetius A."/>
            <person name="Orphan V.J."/>
        </authorList>
    </citation>
    <scope>NUCLEOTIDE SEQUENCE</scope>
    <source>
        <strain evidence="1">CONS3730D10UFb2</strain>
    </source>
</reference>
<protein>
    <submittedName>
        <fullName evidence="1">ATP-grasp domain-containing protein</fullName>
    </submittedName>
</protein>
<accession>A0AC61S9Y1</accession>
<sequence>MDALNILVTGAGAPGIKGTLYSLKNNFDGRKINIIGTDAKEDVIGKYLCDSFYQIPKASEPEYVIELGSICQNESIDVLLPQNTAELLILAGNKELFKSFGTKIAISEKKSIEIANDKHKLMSLAKDIGLPTAEFYLVDTFEGLVESAKKLGWPEKPVVIKPPISNGMRGVRIIDESVNLKENFYSEKPTSLYIHMSYLKTILGNLFPSLLIMEYLPNEEWTVDILSVNNIYVVTRKRDIIRSGITFEGTYEENKQMIEYSRLLSKEIGLEYAFGFQFKLDANNVPKLLESNPRIQGTMVLSTFAGANIIYGAVKQALGEKVPEFNILWRTRIMRYWGGIGINDNKIFGQV</sequence>